<sequence>MSEEQQTTAGTEPPADAPADFGIYSRLQSDRGIAPGDIVAGAVSLVWLALVGGFYLFAGETAGSGGALGSIMVLVAIFLPIALIWIAAISLKTARQMRSETQRLQAAIDAMRHAYVSQAQAGGAARGAVERRLDEIVTTARQPVSAVATFASRRDGAAPEPVVDRKAALRAPKPAAAGDDQPALALGTPAEALAAPVSVADFVRAMNFPEGPNDNEGFRALRRALEDRGLAKLIRAAQDVLTLLSQDGIYMDDLAPDQPRPEIWRRFAQGERGRVIAGLGGVRDRSSLALTAGRMRQDTIFRDAAHHFLRQFDRTVTEFEKNASDAEITALAETRTARAFMLLGRVTGIFD</sequence>
<organism evidence="2 3">
    <name type="scientific">Albidovulum salinarum</name>
    <dbReference type="NCBI Taxonomy" id="2984153"/>
    <lineage>
        <taxon>Bacteria</taxon>
        <taxon>Pseudomonadati</taxon>
        <taxon>Pseudomonadota</taxon>
        <taxon>Alphaproteobacteria</taxon>
        <taxon>Rhodobacterales</taxon>
        <taxon>Paracoccaceae</taxon>
        <taxon>Albidovulum</taxon>
    </lineage>
</organism>
<evidence type="ECO:0000256" key="1">
    <source>
        <dbReference type="SAM" id="Phobius"/>
    </source>
</evidence>
<evidence type="ECO:0000313" key="3">
    <source>
        <dbReference type="Proteomes" id="UP001209535"/>
    </source>
</evidence>
<proteinExistence type="predicted"/>
<gene>
    <name evidence="2" type="ORF">OEZ60_09720</name>
</gene>
<name>A0ABT2X3T7_9RHOB</name>
<protein>
    <submittedName>
        <fullName evidence="2">Uncharacterized protein</fullName>
    </submittedName>
</protein>
<keyword evidence="1" id="KW-0812">Transmembrane</keyword>
<reference evidence="2 3" key="1">
    <citation type="submission" date="2022-10" db="EMBL/GenBank/DDBJ databases">
        <title>Defluviimonas sp. nov., isolated from ocean surface sediments.</title>
        <authorList>
            <person name="He W."/>
            <person name="Wang L."/>
            <person name="Zhang D.-F."/>
        </authorList>
    </citation>
    <scope>NUCLEOTIDE SEQUENCE [LARGE SCALE GENOMIC DNA]</scope>
    <source>
        <strain evidence="2 3">WL0024</strain>
    </source>
</reference>
<dbReference type="RefSeq" id="WP_263335468.1">
    <property type="nucleotide sequence ID" value="NZ_JAOVQO010000008.1"/>
</dbReference>
<comment type="caution">
    <text evidence="2">The sequence shown here is derived from an EMBL/GenBank/DDBJ whole genome shotgun (WGS) entry which is preliminary data.</text>
</comment>
<keyword evidence="1" id="KW-0472">Membrane</keyword>
<keyword evidence="1" id="KW-1133">Transmembrane helix</keyword>
<dbReference type="EMBL" id="JAOVQO010000008">
    <property type="protein sequence ID" value="MCU9848285.1"/>
    <property type="molecule type" value="Genomic_DNA"/>
</dbReference>
<accession>A0ABT2X3T7</accession>
<evidence type="ECO:0000313" key="2">
    <source>
        <dbReference type="EMBL" id="MCU9848285.1"/>
    </source>
</evidence>
<feature type="transmembrane region" description="Helical" evidence="1">
    <location>
        <begin position="70"/>
        <end position="91"/>
    </location>
</feature>
<dbReference type="Proteomes" id="UP001209535">
    <property type="component" value="Unassembled WGS sequence"/>
</dbReference>
<feature type="transmembrane region" description="Helical" evidence="1">
    <location>
        <begin position="38"/>
        <end position="58"/>
    </location>
</feature>
<keyword evidence="3" id="KW-1185">Reference proteome</keyword>